<evidence type="ECO:0000313" key="3">
    <source>
        <dbReference type="EMBL" id="MBE9078913.1"/>
    </source>
</evidence>
<dbReference type="InterPro" id="IPR010985">
    <property type="entry name" value="Ribbon_hlx_hlx"/>
</dbReference>
<keyword evidence="4" id="KW-1185">Reference proteome</keyword>
<comment type="similarity">
    <text evidence="1">Belongs to the ParD antitoxin family.</text>
</comment>
<keyword evidence="2" id="KW-1277">Toxin-antitoxin system</keyword>
<evidence type="ECO:0000256" key="1">
    <source>
        <dbReference type="ARBA" id="ARBA00008580"/>
    </source>
</evidence>
<dbReference type="NCBIfam" id="TIGR02606">
    <property type="entry name" value="antidote_CC2985"/>
    <property type="match status" value="1"/>
</dbReference>
<evidence type="ECO:0000313" key="4">
    <source>
        <dbReference type="Proteomes" id="UP000636505"/>
    </source>
</evidence>
<dbReference type="Proteomes" id="UP000636505">
    <property type="component" value="Unassembled WGS sequence"/>
</dbReference>
<dbReference type="GO" id="GO:0006355">
    <property type="term" value="P:regulation of DNA-templated transcription"/>
    <property type="evidence" value="ECO:0007669"/>
    <property type="project" value="InterPro"/>
</dbReference>
<sequence>MEITLKPEQAKFIQTQVTRGRYANPNEVVSRALKLLQEWEQEYEQWLAETRQKVEVGAAQAQAGEVLDLEAVTERLRARVIKAQDTEG</sequence>
<dbReference type="AlphaFoldDB" id="A0A8J7AJT9"/>
<dbReference type="InterPro" id="IPR022789">
    <property type="entry name" value="ParD"/>
</dbReference>
<dbReference type="EMBL" id="JADEXG010000043">
    <property type="protein sequence ID" value="MBE9078913.1"/>
    <property type="molecule type" value="Genomic_DNA"/>
</dbReference>
<dbReference type="PANTHER" id="PTHR36582:SF2">
    <property type="entry name" value="ANTITOXIN PARD"/>
    <property type="match status" value="1"/>
</dbReference>
<evidence type="ECO:0000256" key="2">
    <source>
        <dbReference type="ARBA" id="ARBA00022649"/>
    </source>
</evidence>
<protein>
    <submittedName>
        <fullName evidence="3">Type II toxin-antitoxin system ParD family antitoxin</fullName>
    </submittedName>
</protein>
<comment type="caution">
    <text evidence="3">The sequence shown here is derived from an EMBL/GenBank/DDBJ whole genome shotgun (WGS) entry which is preliminary data.</text>
</comment>
<gene>
    <name evidence="3" type="ORF">IQ241_16705</name>
</gene>
<dbReference type="InterPro" id="IPR038296">
    <property type="entry name" value="ParD_sf"/>
</dbReference>
<accession>A0A8J7AJT9</accession>
<organism evidence="3 4">
    <name type="scientific">Vasconcelosia minhoensis LEGE 07310</name>
    <dbReference type="NCBI Taxonomy" id="915328"/>
    <lineage>
        <taxon>Bacteria</taxon>
        <taxon>Bacillati</taxon>
        <taxon>Cyanobacteriota</taxon>
        <taxon>Cyanophyceae</taxon>
        <taxon>Nodosilineales</taxon>
        <taxon>Cymatolegaceae</taxon>
        <taxon>Vasconcelosia</taxon>
        <taxon>Vasconcelosia minhoensis</taxon>
    </lineage>
</organism>
<name>A0A8J7AJT9_9CYAN</name>
<dbReference type="Pfam" id="PF03693">
    <property type="entry name" value="ParD_antitoxin"/>
    <property type="match status" value="1"/>
</dbReference>
<dbReference type="Gene3D" id="6.10.10.120">
    <property type="entry name" value="Antitoxin ParD1-like"/>
    <property type="match status" value="1"/>
</dbReference>
<reference evidence="3" key="1">
    <citation type="submission" date="2020-10" db="EMBL/GenBank/DDBJ databases">
        <authorList>
            <person name="Castelo-Branco R."/>
            <person name="Eusebio N."/>
            <person name="Adriana R."/>
            <person name="Vieira A."/>
            <person name="Brugerolle De Fraissinette N."/>
            <person name="Rezende De Castro R."/>
            <person name="Schneider M.P."/>
            <person name="Vasconcelos V."/>
            <person name="Leao P.N."/>
        </authorList>
    </citation>
    <scope>NUCLEOTIDE SEQUENCE</scope>
    <source>
        <strain evidence="3">LEGE 07310</strain>
    </source>
</reference>
<dbReference type="SUPFAM" id="SSF47598">
    <property type="entry name" value="Ribbon-helix-helix"/>
    <property type="match status" value="1"/>
</dbReference>
<dbReference type="PANTHER" id="PTHR36582">
    <property type="entry name" value="ANTITOXIN PARD"/>
    <property type="match status" value="1"/>
</dbReference>
<proteinExistence type="inferred from homology"/>
<dbReference type="RefSeq" id="WP_193909242.1">
    <property type="nucleotide sequence ID" value="NZ_JADEXG010000043.1"/>
</dbReference>